<accession>A1ZVK5</accession>
<dbReference type="Proteomes" id="UP000004095">
    <property type="component" value="Unassembled WGS sequence"/>
</dbReference>
<dbReference type="AlphaFoldDB" id="A1ZVK5"/>
<reference evidence="1 2" key="1">
    <citation type="submission" date="2007-01" db="EMBL/GenBank/DDBJ databases">
        <authorList>
            <person name="Haygood M."/>
            <person name="Podell S."/>
            <person name="Anderson C."/>
            <person name="Hopkinson B."/>
            <person name="Roe K."/>
            <person name="Barbeau K."/>
            <person name="Gaasterland T."/>
            <person name="Ferriera S."/>
            <person name="Johnson J."/>
            <person name="Kravitz S."/>
            <person name="Beeson K."/>
            <person name="Sutton G."/>
            <person name="Rogers Y.-H."/>
            <person name="Friedman R."/>
            <person name="Frazier M."/>
            <person name="Venter J.C."/>
        </authorList>
    </citation>
    <scope>NUCLEOTIDE SEQUENCE [LARGE SCALE GENOMIC DNA]</scope>
    <source>
        <strain evidence="1 2">ATCC 23134</strain>
    </source>
</reference>
<sequence length="182" mass="22038">MSKTGIVCMFQGIPFAPFIRFSTHSYWVSQLLACRTKMLVREFTKSMKLKELRNTRPPKALKKYSQDEYQVIWIGDYWDAPMTGILQIATQFFWFELIKENWTQDDWFRRYAIVELSTEQLEREWQVHEDFQRYVGIHWDVNMVKPPPVFVANKQDIFYETHLTYINSNPFENNEVVGWFER</sequence>
<name>A1ZVK5_MICM2</name>
<gene>
    <name evidence="1" type="ORF">M23134_00646</name>
</gene>
<evidence type="ECO:0000313" key="2">
    <source>
        <dbReference type="Proteomes" id="UP000004095"/>
    </source>
</evidence>
<dbReference type="EMBL" id="AAWS01000046">
    <property type="protein sequence ID" value="EAY25548.1"/>
    <property type="molecule type" value="Genomic_DNA"/>
</dbReference>
<evidence type="ECO:0000313" key="1">
    <source>
        <dbReference type="EMBL" id="EAY25548.1"/>
    </source>
</evidence>
<protein>
    <submittedName>
        <fullName evidence="1">Uncharacterized protein</fullName>
    </submittedName>
</protein>
<organism evidence="1 2">
    <name type="scientific">Microscilla marina ATCC 23134</name>
    <dbReference type="NCBI Taxonomy" id="313606"/>
    <lineage>
        <taxon>Bacteria</taxon>
        <taxon>Pseudomonadati</taxon>
        <taxon>Bacteroidota</taxon>
        <taxon>Cytophagia</taxon>
        <taxon>Cytophagales</taxon>
        <taxon>Microscillaceae</taxon>
        <taxon>Microscilla</taxon>
    </lineage>
</organism>
<keyword evidence="2" id="KW-1185">Reference proteome</keyword>
<proteinExistence type="predicted"/>
<comment type="caution">
    <text evidence="1">The sequence shown here is derived from an EMBL/GenBank/DDBJ whole genome shotgun (WGS) entry which is preliminary data.</text>
</comment>